<dbReference type="InterPro" id="IPR017896">
    <property type="entry name" value="4Fe4S_Fe-S-bd"/>
</dbReference>
<reference evidence="11" key="1">
    <citation type="journal article" date="2019" name="Int. J. Syst. Evol. Microbiol.">
        <title>The Global Catalogue of Microorganisms (GCM) 10K type strain sequencing project: providing services to taxonomists for standard genome sequencing and annotation.</title>
        <authorList>
            <consortium name="The Broad Institute Genomics Platform"/>
            <consortium name="The Broad Institute Genome Sequencing Center for Infectious Disease"/>
            <person name="Wu L."/>
            <person name="Ma J."/>
        </authorList>
    </citation>
    <scope>NUCLEOTIDE SEQUENCE [LARGE SCALE GENOMIC DNA]</scope>
    <source>
        <strain evidence="11">CGMCC 1.15774</strain>
    </source>
</reference>
<dbReference type="PROSITE" id="PS51379">
    <property type="entry name" value="4FE4S_FER_2"/>
    <property type="match status" value="2"/>
</dbReference>
<organism evidence="10 11">
    <name type="scientific">Flagellimonas marina</name>
    <dbReference type="NCBI Taxonomy" id="1775168"/>
    <lineage>
        <taxon>Bacteria</taxon>
        <taxon>Pseudomonadati</taxon>
        <taxon>Bacteroidota</taxon>
        <taxon>Flavobacteriia</taxon>
        <taxon>Flavobacteriales</taxon>
        <taxon>Flavobacteriaceae</taxon>
        <taxon>Flagellimonas</taxon>
    </lineage>
</organism>
<keyword evidence="8" id="KW-0175">Coiled coil</keyword>
<keyword evidence="3" id="KW-0479">Metal-binding</keyword>
<dbReference type="InterPro" id="IPR019752">
    <property type="entry name" value="Pyrv/ketoisovalerate_OxRed_cat"/>
</dbReference>
<proteinExistence type="predicted"/>
<keyword evidence="6" id="KW-0408">Iron</keyword>
<keyword evidence="11" id="KW-1185">Reference proteome</keyword>
<evidence type="ECO:0000313" key="11">
    <source>
        <dbReference type="Proteomes" id="UP001595841"/>
    </source>
</evidence>
<dbReference type="Pfam" id="PF12838">
    <property type="entry name" value="Fer4_7"/>
    <property type="match status" value="1"/>
</dbReference>
<dbReference type="PROSITE" id="PS00198">
    <property type="entry name" value="4FE4S_FER_1"/>
    <property type="match status" value="2"/>
</dbReference>
<keyword evidence="2" id="KW-0004">4Fe-4S</keyword>
<dbReference type="CDD" id="cd07034">
    <property type="entry name" value="TPP_PYR_PFOR_IOR-alpha_like"/>
    <property type="match status" value="1"/>
</dbReference>
<dbReference type="Proteomes" id="UP001595841">
    <property type="component" value="Unassembled WGS sequence"/>
</dbReference>
<dbReference type="InterPro" id="IPR019456">
    <property type="entry name" value="Pyrv-flavodox_OxRtase_EKR"/>
</dbReference>
<feature type="domain" description="4Fe-4S ferredoxin-type" evidence="9">
    <location>
        <begin position="699"/>
        <end position="728"/>
    </location>
</feature>
<evidence type="ECO:0000313" key="10">
    <source>
        <dbReference type="EMBL" id="MFC4219808.1"/>
    </source>
</evidence>
<evidence type="ECO:0000259" key="9">
    <source>
        <dbReference type="PROSITE" id="PS51379"/>
    </source>
</evidence>
<dbReference type="Pfam" id="PF01558">
    <property type="entry name" value="POR"/>
    <property type="match status" value="1"/>
</dbReference>
<evidence type="ECO:0000256" key="5">
    <source>
        <dbReference type="ARBA" id="ARBA00023002"/>
    </source>
</evidence>
<keyword evidence="7" id="KW-0411">Iron-sulfur</keyword>
<dbReference type="Pfam" id="PF17147">
    <property type="entry name" value="PFOR_II"/>
    <property type="match status" value="1"/>
</dbReference>
<dbReference type="SMART" id="SM00890">
    <property type="entry name" value="EKR"/>
    <property type="match status" value="1"/>
</dbReference>
<dbReference type="Pfam" id="PF10371">
    <property type="entry name" value="EKR"/>
    <property type="match status" value="1"/>
</dbReference>
<dbReference type="SUPFAM" id="SSF52922">
    <property type="entry name" value="TK C-terminal domain-like"/>
    <property type="match status" value="1"/>
</dbReference>
<dbReference type="Gene3D" id="3.40.920.10">
    <property type="entry name" value="Pyruvate-ferredoxin oxidoreductase, PFOR, domain III"/>
    <property type="match status" value="1"/>
</dbReference>
<evidence type="ECO:0000256" key="3">
    <source>
        <dbReference type="ARBA" id="ARBA00022723"/>
    </source>
</evidence>
<dbReference type="SUPFAM" id="SSF53323">
    <property type="entry name" value="Pyruvate-ferredoxin oxidoreductase, PFOR, domain III"/>
    <property type="match status" value="1"/>
</dbReference>
<dbReference type="Gene3D" id="3.40.50.920">
    <property type="match status" value="1"/>
</dbReference>
<dbReference type="InterPro" id="IPR002880">
    <property type="entry name" value="Pyrv_Fd/Flavodoxin_OxRdtase_N"/>
</dbReference>
<evidence type="ECO:0000256" key="6">
    <source>
        <dbReference type="ARBA" id="ARBA00023004"/>
    </source>
</evidence>
<evidence type="ECO:0000256" key="2">
    <source>
        <dbReference type="ARBA" id="ARBA00022485"/>
    </source>
</evidence>
<dbReference type="InterPro" id="IPR050722">
    <property type="entry name" value="Pyruvate:ferred/Flavod_OxRd"/>
</dbReference>
<sequence length="1139" mass="126596">MKTQQHIITNANQAVAHIAYRINDVFPIYPITPSSEMSELVEEWSARQQKNIFGNVPSTFEMQSEAGVAGAMHGALQTGSLSSTFTASQGLLLMMPNMYKIAAELSPNVIHVATRSVAAHALSVFGDHSDVMAVRSTGYGMLASASVQEAMDFALISQAASLESRIPFVHFFDGFRTSNEVSKIEKVSDGTINRMIDADLVAAHRNRALNPNSPVLRGTSQGADVFFQSREAVNTYYEACPNIVQQKMDDFAKLTGRQYKIFEYVGHPEAEHIIIAMASATETIEETINYLNDQGEKVGLVKVRLYRPFSAEHFMNDLPKTCKAIAVLDRTKEPGSTGEPLFLDVMQTVVHSERFSTLPKMVGGRYGLSSKEFTPGMVKSILDNLKKANPKNNFTVGITDDVTQLSLPKSKFELPKEGIRVLFYEIKGSDTVMHFNNFIQQMGKEDQFVQGYQECDYKKSNSRSVTHFRMAKERIKAPYLISNADFIGCTDVNFLENDTVLQRVKQGGTIVVQSKENPTQFWNKLSLETKKMVQEKEVLLYTINPNSYTDGAISILHLGYMALINNVGEENKIMDAIHKVNTSRASMNQKETLLVDADFSKTLLGQLLVGRGNEVPVSALSVDGTYPTNTSQFSQRTFAEETPEWLPDLCTQCGACSLACPSGALRMKVYGDKTLLEAPSTWKAIEIDTILADVDLLNYTIQVNPDQCTSCNSCVDACPAKALVMGKTKIVNERKNWNYFETIPEVDRERIDNTKVSQQQLQEPLFKYPMGEDGCGEAPYLKLMSQLFGDRALVANATGASSIFGGALPTTPWAKNQEGRGPAWSNSLFEDNAEFGLGFRLSLDLQEMEARELLQKVSAFMGDRLIRDILNAKQNNEREINQQRSRIEALKSLLEKVKMPEARKLAQIADSLVKKSVWIVGGDGWAYDIGYGGLDHVLASGKNVNILVLDNEVYSNTGNQMSKATPYGASARFAATGKQKQKKDLGALAMHYNDVYVASVAIGANQEQTLKAFVEAEAHDGPSLIIAYCHSPAHGIDMKNPSKYHKMAVESGQWLLYRNDPNRAEKGLATLQLDSDAPSIGIEKYFQMENRFKHVFETDPKTSWQMIQHAQHCVNQRFEKYQRMASPITLGMSLVEQLN</sequence>
<dbReference type="InterPro" id="IPR011766">
    <property type="entry name" value="TPP_enzyme_TPP-bd"/>
</dbReference>
<dbReference type="EMBL" id="JBHSCL010000004">
    <property type="protein sequence ID" value="MFC4219808.1"/>
    <property type="molecule type" value="Genomic_DNA"/>
</dbReference>
<dbReference type="Gene3D" id="3.30.70.20">
    <property type="match status" value="1"/>
</dbReference>
<keyword evidence="1" id="KW-0813">Transport</keyword>
<dbReference type="InterPro" id="IPR009014">
    <property type="entry name" value="Transketo_C/PFOR_II"/>
</dbReference>
<feature type="domain" description="4Fe-4S ferredoxin-type" evidence="9">
    <location>
        <begin position="641"/>
        <end position="670"/>
    </location>
</feature>
<evidence type="ECO:0000256" key="8">
    <source>
        <dbReference type="SAM" id="Coils"/>
    </source>
</evidence>
<dbReference type="InterPro" id="IPR033412">
    <property type="entry name" value="PFOR_II"/>
</dbReference>
<dbReference type="Pfam" id="PF02775">
    <property type="entry name" value="TPP_enzyme_C"/>
    <property type="match status" value="1"/>
</dbReference>
<name>A0ABV8PKY9_9FLAO</name>
<dbReference type="InterPro" id="IPR002869">
    <property type="entry name" value="Pyrv_flavodox_OxRed_cen"/>
</dbReference>
<dbReference type="InterPro" id="IPR029061">
    <property type="entry name" value="THDP-binding"/>
</dbReference>
<gene>
    <name evidence="10" type="ORF">ACFOWS_06680</name>
</gene>
<evidence type="ECO:0000256" key="4">
    <source>
        <dbReference type="ARBA" id="ARBA00022982"/>
    </source>
</evidence>
<accession>A0ABV8PKY9</accession>
<comment type="caution">
    <text evidence="10">The sequence shown here is derived from an EMBL/GenBank/DDBJ whole genome shotgun (WGS) entry which is preliminary data.</text>
</comment>
<keyword evidence="5" id="KW-0560">Oxidoreductase</keyword>
<evidence type="ECO:0000256" key="1">
    <source>
        <dbReference type="ARBA" id="ARBA00022448"/>
    </source>
</evidence>
<dbReference type="PANTHER" id="PTHR32154">
    <property type="entry name" value="PYRUVATE-FLAVODOXIN OXIDOREDUCTASE-RELATED"/>
    <property type="match status" value="1"/>
</dbReference>
<dbReference type="SUPFAM" id="SSF52518">
    <property type="entry name" value="Thiamin diphosphate-binding fold (THDP-binding)"/>
    <property type="match status" value="2"/>
</dbReference>
<dbReference type="SUPFAM" id="SSF54862">
    <property type="entry name" value="4Fe-4S ferredoxins"/>
    <property type="match status" value="1"/>
</dbReference>
<evidence type="ECO:0000256" key="7">
    <source>
        <dbReference type="ARBA" id="ARBA00023014"/>
    </source>
</evidence>
<protein>
    <submittedName>
        <fullName evidence="10">Thiamine pyrophosphate-dependent enzyme</fullName>
    </submittedName>
</protein>
<dbReference type="PANTHER" id="PTHR32154:SF0">
    <property type="entry name" value="PYRUVATE-FLAVODOXIN OXIDOREDUCTASE-RELATED"/>
    <property type="match status" value="1"/>
</dbReference>
<keyword evidence="4" id="KW-0249">Electron transport</keyword>
<dbReference type="Pfam" id="PF01855">
    <property type="entry name" value="POR_N"/>
    <property type="match status" value="1"/>
</dbReference>
<dbReference type="RefSeq" id="WP_379763163.1">
    <property type="nucleotide sequence ID" value="NZ_JBHSCL010000004.1"/>
</dbReference>
<dbReference type="Gene3D" id="3.40.50.970">
    <property type="match status" value="2"/>
</dbReference>
<dbReference type="InterPro" id="IPR017900">
    <property type="entry name" value="4Fe4S_Fe_S_CS"/>
</dbReference>
<feature type="coiled-coil region" evidence="8">
    <location>
        <begin position="866"/>
        <end position="893"/>
    </location>
</feature>